<dbReference type="Proteomes" id="UP001375240">
    <property type="component" value="Unassembled WGS sequence"/>
</dbReference>
<evidence type="ECO:0000313" key="3">
    <source>
        <dbReference type="Proteomes" id="UP001375240"/>
    </source>
</evidence>
<keyword evidence="3" id="KW-1185">Reference proteome</keyword>
<evidence type="ECO:0000256" key="1">
    <source>
        <dbReference type="SAM" id="MobiDB-lite"/>
    </source>
</evidence>
<dbReference type="EMBL" id="JAVHNQ010000009">
    <property type="protein sequence ID" value="KAK6338813.1"/>
    <property type="molecule type" value="Genomic_DNA"/>
</dbReference>
<feature type="region of interest" description="Disordered" evidence="1">
    <location>
        <begin position="399"/>
        <end position="426"/>
    </location>
</feature>
<gene>
    <name evidence="2" type="ORF">TWF696_009622</name>
</gene>
<protein>
    <submittedName>
        <fullName evidence="2">Uncharacterized protein</fullName>
    </submittedName>
</protein>
<dbReference type="AlphaFoldDB" id="A0AAV9UBJ8"/>
<feature type="compositionally biased region" description="Polar residues" evidence="1">
    <location>
        <begin position="278"/>
        <end position="291"/>
    </location>
</feature>
<reference evidence="2 3" key="1">
    <citation type="submission" date="2019-10" db="EMBL/GenBank/DDBJ databases">
        <authorList>
            <person name="Palmer J.M."/>
        </authorList>
    </citation>
    <scope>NUCLEOTIDE SEQUENCE [LARGE SCALE GENOMIC DNA]</scope>
    <source>
        <strain evidence="2 3">TWF696</strain>
    </source>
</reference>
<accession>A0AAV9UBJ8</accession>
<sequence length="521" mass="57452">MNNGIFGKTKSLQPAPHPISLSPPPPCLVNQALDAKPPPPQTIDSDTLKALNKVTIYSAWRASVQRCHPLADLDKKKWIILLERAGYRRIGSLLHVGMAKTAEALSSAILAKLDRPRRTNWRILKSVSWITWEDIDNLVSSLAESGERAGTANVIDCTLDPDGIIGSVEAQNSKYQVDEETHKLKVRDECLGSTEPASLTPVQATLKVEGPHKSGHAAGLSAHKVEDIANDAKPASLKRPRGIRTPANRFSEAEDRQNSSAILFSDSDMESEDRPSKMNKSTRGQENTGDPSNRPEHGTGESPDCSERQVAMGETMIPPQPRNNILIPSDLSKKRDFELWTETREFRSGRVIGRYKPTQSKLTSILPPQSTICETTNIQAPPIVSIPPGDTFVKPDRPPVPETSKTSHKQVVAATRQRSVGTQTVPDSTAKRPIIIPQKVLADIFTEHDALRYQARKSTRLCEQIEKRLPQLMTMETKLSQITGIEGQIRNMQEILVNILDFCKGRDISDPPSVNGPDNSN</sequence>
<name>A0AAV9UBJ8_9PEZI</name>
<comment type="caution">
    <text evidence="2">The sequence shown here is derived from an EMBL/GenBank/DDBJ whole genome shotgun (WGS) entry which is preliminary data.</text>
</comment>
<feature type="region of interest" description="Disordered" evidence="1">
    <location>
        <begin position="231"/>
        <end position="307"/>
    </location>
</feature>
<feature type="compositionally biased region" description="Polar residues" evidence="1">
    <location>
        <begin position="416"/>
        <end position="426"/>
    </location>
</feature>
<organism evidence="2 3">
    <name type="scientific">Orbilia brochopaga</name>
    <dbReference type="NCBI Taxonomy" id="3140254"/>
    <lineage>
        <taxon>Eukaryota</taxon>
        <taxon>Fungi</taxon>
        <taxon>Dikarya</taxon>
        <taxon>Ascomycota</taxon>
        <taxon>Pezizomycotina</taxon>
        <taxon>Orbiliomycetes</taxon>
        <taxon>Orbiliales</taxon>
        <taxon>Orbiliaceae</taxon>
        <taxon>Orbilia</taxon>
    </lineage>
</organism>
<proteinExistence type="predicted"/>
<evidence type="ECO:0000313" key="2">
    <source>
        <dbReference type="EMBL" id="KAK6338813.1"/>
    </source>
</evidence>